<evidence type="ECO:0000313" key="3">
    <source>
        <dbReference type="WBParaSite" id="Hba_05307"/>
    </source>
</evidence>
<keyword evidence="1" id="KW-0812">Transmembrane</keyword>
<keyword evidence="2" id="KW-1185">Reference proteome</keyword>
<feature type="transmembrane region" description="Helical" evidence="1">
    <location>
        <begin position="110"/>
        <end position="129"/>
    </location>
</feature>
<keyword evidence="1" id="KW-0472">Membrane</keyword>
<proteinExistence type="predicted"/>
<protein>
    <submittedName>
        <fullName evidence="3">CX domain-containing protein</fullName>
    </submittedName>
</protein>
<feature type="transmembrane region" description="Helical" evidence="1">
    <location>
        <begin position="13"/>
        <end position="31"/>
    </location>
</feature>
<name>A0A1I7WJU6_HETBA</name>
<evidence type="ECO:0000256" key="1">
    <source>
        <dbReference type="SAM" id="Phobius"/>
    </source>
</evidence>
<dbReference type="Proteomes" id="UP000095283">
    <property type="component" value="Unplaced"/>
</dbReference>
<dbReference type="WBParaSite" id="Hba_05307">
    <property type="protein sequence ID" value="Hba_05307"/>
    <property type="gene ID" value="Hba_05307"/>
</dbReference>
<evidence type="ECO:0000313" key="2">
    <source>
        <dbReference type="Proteomes" id="UP000095283"/>
    </source>
</evidence>
<accession>A0A1I7WJU6</accession>
<dbReference type="AlphaFoldDB" id="A0A1I7WJU6"/>
<organism evidence="2 3">
    <name type="scientific">Heterorhabditis bacteriophora</name>
    <name type="common">Entomopathogenic nematode worm</name>
    <dbReference type="NCBI Taxonomy" id="37862"/>
    <lineage>
        <taxon>Eukaryota</taxon>
        <taxon>Metazoa</taxon>
        <taxon>Ecdysozoa</taxon>
        <taxon>Nematoda</taxon>
        <taxon>Chromadorea</taxon>
        <taxon>Rhabditida</taxon>
        <taxon>Rhabditina</taxon>
        <taxon>Rhabditomorpha</taxon>
        <taxon>Strongyloidea</taxon>
        <taxon>Heterorhabditidae</taxon>
        <taxon>Heterorhabditis</taxon>
    </lineage>
</organism>
<reference evidence="3" key="1">
    <citation type="submission" date="2016-11" db="UniProtKB">
        <authorList>
            <consortium name="WormBaseParasite"/>
        </authorList>
    </citation>
    <scope>IDENTIFICATION</scope>
</reference>
<keyword evidence="1" id="KW-1133">Transmembrane helix</keyword>
<sequence>MADRVRPWSRWDIPVYIYIIFFLDGMGVSSYNQKQYDPIINGVQSTFIRTTLVGQKINTIDPSFYDCIYGLANSNQTITERCYKDLGCCSTGCCDNTDCYVKFYFLTLKITIIMLILLLMFFMTTFITANEEKRNCFQFKIIASHFSSKNFRLNSSLFASESDMICALFGSEVKDKYFKSKGAYGMVKLGYCKCPDFINMQYRSIIKFV</sequence>